<dbReference type="EMBL" id="MVIE01000001">
    <property type="protein sequence ID" value="ORB46510.1"/>
    <property type="molecule type" value="Genomic_DNA"/>
</dbReference>
<dbReference type="PROSITE" id="PS50968">
    <property type="entry name" value="BIOTINYL_LIPOYL"/>
    <property type="match status" value="1"/>
</dbReference>
<feature type="domain" description="Lipoyl-binding" evidence="4">
    <location>
        <begin position="1"/>
        <end position="70"/>
    </location>
</feature>
<comment type="cofactor">
    <cofactor evidence="1">
        <name>(R)-lipoate</name>
        <dbReference type="ChEBI" id="CHEBI:83088"/>
    </cofactor>
</comment>
<dbReference type="InterPro" id="IPR011053">
    <property type="entry name" value="Single_hybrid_motif"/>
</dbReference>
<dbReference type="GO" id="GO:0016407">
    <property type="term" value="F:acetyltransferase activity"/>
    <property type="evidence" value="ECO:0007669"/>
    <property type="project" value="TreeGrafter"/>
</dbReference>
<evidence type="ECO:0000256" key="2">
    <source>
        <dbReference type="ARBA" id="ARBA00022679"/>
    </source>
</evidence>
<dbReference type="Gene3D" id="2.40.50.100">
    <property type="match status" value="1"/>
</dbReference>
<evidence type="ECO:0000313" key="5">
    <source>
        <dbReference type="EMBL" id="ORB46510.1"/>
    </source>
</evidence>
<dbReference type="InterPro" id="IPR000089">
    <property type="entry name" value="Biotin_lipoyl"/>
</dbReference>
<dbReference type="Pfam" id="PF00364">
    <property type="entry name" value="Biotin_lipoyl"/>
    <property type="match status" value="1"/>
</dbReference>
<dbReference type="GO" id="GO:0005737">
    <property type="term" value="C:cytoplasm"/>
    <property type="evidence" value="ECO:0007669"/>
    <property type="project" value="TreeGrafter"/>
</dbReference>
<evidence type="ECO:0000313" key="6">
    <source>
        <dbReference type="Proteomes" id="UP000192513"/>
    </source>
</evidence>
<dbReference type="Proteomes" id="UP000192513">
    <property type="component" value="Unassembled WGS sequence"/>
</dbReference>
<reference evidence="5 6" key="1">
    <citation type="submission" date="2017-02" db="EMBL/GenBank/DDBJ databases">
        <title>The new phylogeny of genus Mycobacterium.</title>
        <authorList>
            <person name="Tortoli E."/>
            <person name="Trovato A."/>
            <person name="Cirillo D.M."/>
        </authorList>
    </citation>
    <scope>NUCLEOTIDE SEQUENCE [LARGE SCALE GENOMIC DNA]</scope>
    <source>
        <strain evidence="5 6">DSM 45000</strain>
    </source>
</reference>
<gene>
    <name evidence="5" type="ORF">BST39_00870</name>
</gene>
<protein>
    <submittedName>
        <fullName evidence="5">Dihydrolipoamide acyltransferase</fullName>
    </submittedName>
</protein>
<dbReference type="GO" id="GO:0031405">
    <property type="term" value="F:lipoic acid binding"/>
    <property type="evidence" value="ECO:0007669"/>
    <property type="project" value="TreeGrafter"/>
</dbReference>
<proteinExistence type="predicted"/>
<comment type="caution">
    <text evidence="5">The sequence shown here is derived from an EMBL/GenBank/DDBJ whole genome shotgun (WGS) entry which is preliminary data.</text>
</comment>
<evidence type="ECO:0000256" key="1">
    <source>
        <dbReference type="ARBA" id="ARBA00001938"/>
    </source>
</evidence>
<dbReference type="STRING" id="590652.BST39_00870"/>
<dbReference type="SUPFAM" id="SSF51230">
    <property type="entry name" value="Single hybrid motif"/>
    <property type="match status" value="1"/>
</dbReference>
<keyword evidence="6" id="KW-1185">Reference proteome</keyword>
<dbReference type="CDD" id="cd06849">
    <property type="entry name" value="lipoyl_domain"/>
    <property type="match status" value="1"/>
</dbReference>
<sequence length="72" mass="7578">MPKPGDAITEAEVTDLYVADGGHVSEGDPLYQIATDKVEMDIEAPASGIVTWKISAGTTYDVGEVLAVIEAR</sequence>
<organism evidence="5 6">
    <name type="scientific">Mycobacterium paraseoulense</name>
    <dbReference type="NCBI Taxonomy" id="590652"/>
    <lineage>
        <taxon>Bacteria</taxon>
        <taxon>Bacillati</taxon>
        <taxon>Actinomycetota</taxon>
        <taxon>Actinomycetes</taxon>
        <taxon>Mycobacteriales</taxon>
        <taxon>Mycobacteriaceae</taxon>
        <taxon>Mycobacterium</taxon>
    </lineage>
</organism>
<dbReference type="PANTHER" id="PTHR43178:SF5">
    <property type="entry name" value="LIPOAMIDE ACYLTRANSFERASE COMPONENT OF BRANCHED-CHAIN ALPHA-KETO ACID DEHYDROGENASE COMPLEX, MITOCHONDRIAL"/>
    <property type="match status" value="1"/>
</dbReference>
<evidence type="ECO:0000256" key="3">
    <source>
        <dbReference type="ARBA" id="ARBA00023315"/>
    </source>
</evidence>
<accession>A0A1X0IHM6</accession>
<dbReference type="AlphaFoldDB" id="A0A1X0IHM6"/>
<dbReference type="InterPro" id="IPR050743">
    <property type="entry name" value="2-oxoacid_DH_E2_comp"/>
</dbReference>
<keyword evidence="3 5" id="KW-0012">Acyltransferase</keyword>
<name>A0A1X0IHM6_9MYCO</name>
<keyword evidence="2 5" id="KW-0808">Transferase</keyword>
<evidence type="ECO:0000259" key="4">
    <source>
        <dbReference type="PROSITE" id="PS50968"/>
    </source>
</evidence>
<dbReference type="PANTHER" id="PTHR43178">
    <property type="entry name" value="DIHYDROLIPOAMIDE ACETYLTRANSFERASE COMPONENT OF PYRUVATE DEHYDROGENASE COMPLEX"/>
    <property type="match status" value="1"/>
</dbReference>